<keyword evidence="2" id="KW-1185">Reference proteome</keyword>
<organism evidence="1 2">
    <name type="scientific">Adiantum capillus-veneris</name>
    <name type="common">Maidenhair fern</name>
    <dbReference type="NCBI Taxonomy" id="13818"/>
    <lineage>
        <taxon>Eukaryota</taxon>
        <taxon>Viridiplantae</taxon>
        <taxon>Streptophyta</taxon>
        <taxon>Embryophyta</taxon>
        <taxon>Tracheophyta</taxon>
        <taxon>Polypodiopsida</taxon>
        <taxon>Polypodiidae</taxon>
        <taxon>Polypodiales</taxon>
        <taxon>Pteridineae</taxon>
        <taxon>Pteridaceae</taxon>
        <taxon>Vittarioideae</taxon>
        <taxon>Adiantum</taxon>
    </lineage>
</organism>
<name>A0A9D4UWB2_ADICA</name>
<gene>
    <name evidence="1" type="ORF">GOP47_0009212</name>
</gene>
<accession>A0A9D4UWB2</accession>
<evidence type="ECO:0000313" key="2">
    <source>
        <dbReference type="Proteomes" id="UP000886520"/>
    </source>
</evidence>
<dbReference type="AlphaFoldDB" id="A0A9D4UWB2"/>
<evidence type="ECO:0000313" key="1">
    <source>
        <dbReference type="EMBL" id="KAI5075136.1"/>
    </source>
</evidence>
<dbReference type="Proteomes" id="UP000886520">
    <property type="component" value="Chromosome 9"/>
</dbReference>
<reference evidence="1" key="1">
    <citation type="submission" date="2021-01" db="EMBL/GenBank/DDBJ databases">
        <title>Adiantum capillus-veneris genome.</title>
        <authorList>
            <person name="Fang Y."/>
            <person name="Liao Q."/>
        </authorList>
    </citation>
    <scope>NUCLEOTIDE SEQUENCE</scope>
    <source>
        <strain evidence="1">H3</strain>
        <tissue evidence="1">Leaf</tissue>
    </source>
</reference>
<comment type="caution">
    <text evidence="1">The sequence shown here is derived from an EMBL/GenBank/DDBJ whole genome shotgun (WGS) entry which is preliminary data.</text>
</comment>
<proteinExistence type="predicted"/>
<dbReference type="EMBL" id="JABFUD020000009">
    <property type="protein sequence ID" value="KAI5075136.1"/>
    <property type="molecule type" value="Genomic_DNA"/>
</dbReference>
<sequence length="119" mass="13755">MYIHHYHEMYGDEESTLTEVVNVELSYVHEENVGFHLEKHANKDCVVYKPLQEMGCDLEEDAQKWVKIYTVVSIIKHVSLRKNIHTFMHNLNNISMCGDGCLAGTAFLDHALTILTFEE</sequence>
<protein>
    <submittedName>
        <fullName evidence="1">Uncharacterized protein</fullName>
    </submittedName>
</protein>